<evidence type="ECO:0000256" key="6">
    <source>
        <dbReference type="SAM" id="Phobius"/>
    </source>
</evidence>
<dbReference type="InterPro" id="IPR036259">
    <property type="entry name" value="MFS_trans_sf"/>
</dbReference>
<feature type="transmembrane region" description="Helical" evidence="6">
    <location>
        <begin position="21"/>
        <end position="45"/>
    </location>
</feature>
<sequence>MTDGDDAHAPRHAPLHRNGEYLRWLLGDLLLDIGTGIGAFAFPLITFMVTQSLGTTGLVALVQGLGAVVGLIPGGLLADRIERRRLRLLAGITGAVVQLALVVVLLGGWAGPVLLASLAFLDRLRETALGSASNAMLKQIVPVTQLPRAVSVNQGREAAVEMASGPVGGALLGLSIVFPPLVHLLGNVGSVLATLSMRGRYRPRAEGSPPTKVVDDLREALAWIRTQPIRLQMLAVSSAVNLGANGLLFTVMLDLADQGVSASRIGLLNTALAASILLGAFLAPRLVDTVATGVLAIAPVALMTLVGVLLPVAPSMVWIALCYTAIGIGLPAFNASGQGFFTHITPVAMQGRISSLMRLVSLGVMTFAPALAGWGLEVAGSTTTLLLFAAVLALGVVIGLLARDLRRLPVSSRWERHARERGYSVPE</sequence>
<protein>
    <recommendedName>
        <fullName evidence="7">Major facilitator superfamily (MFS) profile domain-containing protein</fullName>
    </recommendedName>
</protein>
<evidence type="ECO:0000256" key="3">
    <source>
        <dbReference type="ARBA" id="ARBA00022692"/>
    </source>
</evidence>
<evidence type="ECO:0000313" key="8">
    <source>
        <dbReference type="EMBL" id="RRR20070.1"/>
    </source>
</evidence>
<reference evidence="8 9" key="1">
    <citation type="submission" date="2018-07" db="EMBL/GenBank/DDBJ databases">
        <title>Brachybacteriurn paraconglorneratum KCTC 9916.</title>
        <authorList>
            <person name="Li Y."/>
        </authorList>
    </citation>
    <scope>NUCLEOTIDE SEQUENCE [LARGE SCALE GENOMIC DNA]</scope>
    <source>
        <strain evidence="8 9">KCTC 9916</strain>
    </source>
</reference>
<evidence type="ECO:0000313" key="9">
    <source>
        <dbReference type="Proteomes" id="UP000274327"/>
    </source>
</evidence>
<feature type="transmembrane region" description="Helical" evidence="6">
    <location>
        <begin position="356"/>
        <end position="376"/>
    </location>
</feature>
<keyword evidence="4 6" id="KW-1133">Transmembrane helix</keyword>
<feature type="transmembrane region" description="Helical" evidence="6">
    <location>
        <begin position="170"/>
        <end position="195"/>
    </location>
</feature>
<keyword evidence="2" id="KW-1003">Cell membrane</keyword>
<evidence type="ECO:0000256" key="4">
    <source>
        <dbReference type="ARBA" id="ARBA00022989"/>
    </source>
</evidence>
<keyword evidence="9" id="KW-1185">Reference proteome</keyword>
<dbReference type="GO" id="GO:0005886">
    <property type="term" value="C:plasma membrane"/>
    <property type="evidence" value="ECO:0007669"/>
    <property type="project" value="UniProtKB-SubCell"/>
</dbReference>
<accession>A0A426SPK4</accession>
<keyword evidence="5 6" id="KW-0472">Membrane</keyword>
<evidence type="ECO:0000256" key="5">
    <source>
        <dbReference type="ARBA" id="ARBA00023136"/>
    </source>
</evidence>
<feature type="transmembrane region" description="Helical" evidence="6">
    <location>
        <begin position="290"/>
        <end position="310"/>
    </location>
</feature>
<dbReference type="InterPro" id="IPR020846">
    <property type="entry name" value="MFS_dom"/>
</dbReference>
<dbReference type="GO" id="GO:0022857">
    <property type="term" value="F:transmembrane transporter activity"/>
    <property type="evidence" value="ECO:0007669"/>
    <property type="project" value="InterPro"/>
</dbReference>
<evidence type="ECO:0000259" key="7">
    <source>
        <dbReference type="PROSITE" id="PS50850"/>
    </source>
</evidence>
<dbReference type="AlphaFoldDB" id="A0A426SPK4"/>
<proteinExistence type="predicted"/>
<feature type="transmembrane region" description="Helical" evidence="6">
    <location>
        <begin position="316"/>
        <end position="335"/>
    </location>
</feature>
<dbReference type="GeneID" id="78119668"/>
<feature type="domain" description="Major facilitator superfamily (MFS) profile" evidence="7">
    <location>
        <begin position="230"/>
        <end position="427"/>
    </location>
</feature>
<dbReference type="Proteomes" id="UP000274327">
    <property type="component" value="Unassembled WGS sequence"/>
</dbReference>
<evidence type="ECO:0000256" key="2">
    <source>
        <dbReference type="ARBA" id="ARBA00022475"/>
    </source>
</evidence>
<dbReference type="EMBL" id="QOCI01000001">
    <property type="protein sequence ID" value="RRR20070.1"/>
    <property type="molecule type" value="Genomic_DNA"/>
</dbReference>
<feature type="transmembrane region" description="Helical" evidence="6">
    <location>
        <begin position="265"/>
        <end position="283"/>
    </location>
</feature>
<dbReference type="InterPro" id="IPR011701">
    <property type="entry name" value="MFS"/>
</dbReference>
<dbReference type="PANTHER" id="PTHR23513">
    <property type="entry name" value="INTEGRAL MEMBRANE EFFLUX PROTEIN-RELATED"/>
    <property type="match status" value="1"/>
</dbReference>
<gene>
    <name evidence="8" type="ORF">DS079_01300</name>
</gene>
<feature type="transmembrane region" description="Helical" evidence="6">
    <location>
        <begin position="382"/>
        <end position="402"/>
    </location>
</feature>
<dbReference type="Gene3D" id="1.20.1250.20">
    <property type="entry name" value="MFS general substrate transporter like domains"/>
    <property type="match status" value="1"/>
</dbReference>
<dbReference type="PROSITE" id="PS50850">
    <property type="entry name" value="MFS"/>
    <property type="match status" value="1"/>
</dbReference>
<name>A0A426SPK4_9MICO</name>
<organism evidence="8 9">
    <name type="scientific">Brachybacterium paraconglomeratum</name>
    <dbReference type="NCBI Taxonomy" id="173362"/>
    <lineage>
        <taxon>Bacteria</taxon>
        <taxon>Bacillati</taxon>
        <taxon>Actinomycetota</taxon>
        <taxon>Actinomycetes</taxon>
        <taxon>Micrococcales</taxon>
        <taxon>Dermabacteraceae</taxon>
        <taxon>Brachybacterium</taxon>
    </lineage>
</organism>
<dbReference type="CDD" id="cd06173">
    <property type="entry name" value="MFS_MefA_like"/>
    <property type="match status" value="1"/>
</dbReference>
<keyword evidence="3 6" id="KW-0812">Transmembrane</keyword>
<feature type="transmembrane region" description="Helical" evidence="6">
    <location>
        <begin position="88"/>
        <end position="110"/>
    </location>
</feature>
<comment type="subcellular location">
    <subcellularLocation>
        <location evidence="1">Cell membrane</location>
        <topology evidence="1">Multi-pass membrane protein</topology>
    </subcellularLocation>
</comment>
<dbReference type="RefSeq" id="WP_126984501.1">
    <property type="nucleotide sequence ID" value="NZ_JALXWX010000038.1"/>
</dbReference>
<dbReference type="PANTHER" id="PTHR23513:SF6">
    <property type="entry name" value="MAJOR FACILITATOR SUPERFAMILY ASSOCIATED DOMAIN-CONTAINING PROTEIN"/>
    <property type="match status" value="1"/>
</dbReference>
<feature type="transmembrane region" description="Helical" evidence="6">
    <location>
        <begin position="57"/>
        <end position="76"/>
    </location>
</feature>
<comment type="caution">
    <text evidence="8">The sequence shown here is derived from an EMBL/GenBank/DDBJ whole genome shotgun (WGS) entry which is preliminary data.</text>
</comment>
<feature type="transmembrane region" description="Helical" evidence="6">
    <location>
        <begin position="233"/>
        <end position="253"/>
    </location>
</feature>
<dbReference type="SUPFAM" id="SSF103473">
    <property type="entry name" value="MFS general substrate transporter"/>
    <property type="match status" value="1"/>
</dbReference>
<dbReference type="Pfam" id="PF07690">
    <property type="entry name" value="MFS_1"/>
    <property type="match status" value="1"/>
</dbReference>
<evidence type="ECO:0000256" key="1">
    <source>
        <dbReference type="ARBA" id="ARBA00004651"/>
    </source>
</evidence>